<dbReference type="NCBIfam" id="TIGR04085">
    <property type="entry name" value="rSAM_more_4Fe4S"/>
    <property type="match status" value="1"/>
</dbReference>
<dbReference type="InterPro" id="IPR006638">
    <property type="entry name" value="Elp3/MiaA/NifB-like_rSAM"/>
</dbReference>
<dbReference type="InterPro" id="IPR013785">
    <property type="entry name" value="Aldolase_TIM"/>
</dbReference>
<dbReference type="GO" id="GO:0032324">
    <property type="term" value="P:molybdopterin cofactor biosynthetic process"/>
    <property type="evidence" value="ECO:0007669"/>
    <property type="project" value="UniProtKB-ARBA"/>
</dbReference>
<keyword evidence="10" id="KW-1185">Reference proteome</keyword>
<comment type="cofactor">
    <cofactor evidence="1">
        <name>[4Fe-4S] cluster</name>
        <dbReference type="ChEBI" id="CHEBI:49883"/>
    </cofactor>
</comment>
<evidence type="ECO:0000256" key="5">
    <source>
        <dbReference type="ARBA" id="ARBA00023002"/>
    </source>
</evidence>
<reference evidence="9 10" key="1">
    <citation type="submission" date="2018-10" db="EMBL/GenBank/DDBJ databases">
        <title>Co-occurring genomic capacity for anaerobic methane metabolism and dissimilatory sulfite reduction discovered in the Korarchaeota.</title>
        <authorList>
            <person name="Mckay L.J."/>
            <person name="Dlakic M."/>
            <person name="Fields M.W."/>
            <person name="Delmont T.O."/>
            <person name="Eren A.M."/>
            <person name="Jay Z.J."/>
            <person name="Klingelsmith K.B."/>
            <person name="Rusch D.B."/>
            <person name="Inskeep W.P."/>
        </authorList>
    </citation>
    <scope>NUCLEOTIDE SEQUENCE [LARGE SCALE GENOMIC DNA]</scope>
    <source>
        <strain evidence="9 10">MDKW</strain>
    </source>
</reference>
<name>A0A429GJX9_9CREN</name>
<keyword evidence="2" id="KW-0004">4Fe-4S</keyword>
<dbReference type="Gene3D" id="3.20.20.70">
    <property type="entry name" value="Aldolase class I"/>
    <property type="match status" value="1"/>
</dbReference>
<dbReference type="GO" id="GO:0051539">
    <property type="term" value="F:4 iron, 4 sulfur cluster binding"/>
    <property type="evidence" value="ECO:0007669"/>
    <property type="project" value="UniProtKB-KW"/>
</dbReference>
<dbReference type="SFLD" id="SFLDG01386">
    <property type="entry name" value="main_SPASM_domain-containing"/>
    <property type="match status" value="1"/>
</dbReference>
<keyword evidence="6" id="KW-0408">Iron</keyword>
<keyword evidence="5" id="KW-0560">Oxidoreductase</keyword>
<sequence length="460" mass="52135">MVIKMKSQAEQMVEEVRDMLLRRDLLYREEENGAIVITRGKRKSSGVDYYINKGALSLIKLIELGLSYNDIIKYISLEGISIEEGEEIIKSHLEPLVVDLKEIAHKMEYRHPEEIKFPVMVAWEITQLCNLSCIYCFSESGPVSPQGYRELSTEEIFSVVDKIKGKVLILWIGGGEPTLRRDLIDILEYMRKNDFYLMLSTNGVILKDNSDLIKKIADTVDEIHIPLDGSTPEIHNKLRGEFDKVVDVIRKFVKEGANVSTGAVITKLNLHDVDSMIELALRLGVSAWVWGPLFPAGRGAFIKDLMISPKELVELHSKLIKKSSELKDQLLILSYTPGVTPLRMSKPTTKCSAVNYFIALMPNGDVYPCSYLRWKEYRLGNLLKEDLEDILERPLARIFKEEHEPEGECKNCPLFLNGYCNTGCKGIKVSSGLSLFDRSPLCSRDIPGSPLNNLYMELRG</sequence>
<protein>
    <submittedName>
        <fullName evidence="9">Radical SAM protein</fullName>
    </submittedName>
</protein>
<feature type="domain" description="Radical SAM core" evidence="8">
    <location>
        <begin position="115"/>
        <end position="325"/>
    </location>
</feature>
<dbReference type="GO" id="GO:0016491">
    <property type="term" value="F:oxidoreductase activity"/>
    <property type="evidence" value="ECO:0007669"/>
    <property type="project" value="UniProtKB-KW"/>
</dbReference>
<gene>
    <name evidence="9" type="ORF">D6D85_08795</name>
</gene>
<evidence type="ECO:0000256" key="1">
    <source>
        <dbReference type="ARBA" id="ARBA00001966"/>
    </source>
</evidence>
<dbReference type="SFLD" id="SFLDS00029">
    <property type="entry name" value="Radical_SAM"/>
    <property type="match status" value="2"/>
</dbReference>
<evidence type="ECO:0000256" key="6">
    <source>
        <dbReference type="ARBA" id="ARBA00023004"/>
    </source>
</evidence>
<comment type="caution">
    <text evidence="9">The sequence shown here is derived from an EMBL/GenBank/DDBJ whole genome shotgun (WGS) entry which is preliminary data.</text>
</comment>
<dbReference type="SFLD" id="SFLDG01387">
    <property type="entry name" value="BtrN-like_SPASM_domain_contain"/>
    <property type="match status" value="1"/>
</dbReference>
<dbReference type="PROSITE" id="PS01305">
    <property type="entry name" value="MOAA_NIFB_PQQE"/>
    <property type="match status" value="1"/>
</dbReference>
<dbReference type="GO" id="GO:0046872">
    <property type="term" value="F:metal ion binding"/>
    <property type="evidence" value="ECO:0007669"/>
    <property type="project" value="UniProtKB-KW"/>
</dbReference>
<dbReference type="InterPro" id="IPR058240">
    <property type="entry name" value="rSAM_sf"/>
</dbReference>
<dbReference type="PROSITE" id="PS51918">
    <property type="entry name" value="RADICAL_SAM"/>
    <property type="match status" value="1"/>
</dbReference>
<dbReference type="AlphaFoldDB" id="A0A429GJX9"/>
<evidence type="ECO:0000313" key="9">
    <source>
        <dbReference type="EMBL" id="RSN74123.1"/>
    </source>
</evidence>
<dbReference type="SUPFAM" id="SSF102114">
    <property type="entry name" value="Radical SAM enzymes"/>
    <property type="match status" value="1"/>
</dbReference>
<dbReference type="Proteomes" id="UP000277582">
    <property type="component" value="Unassembled WGS sequence"/>
</dbReference>
<dbReference type="CDD" id="cd01335">
    <property type="entry name" value="Radical_SAM"/>
    <property type="match status" value="1"/>
</dbReference>
<dbReference type="InterPro" id="IPR034391">
    <property type="entry name" value="AdoMet-like_SPASM_containing"/>
</dbReference>
<evidence type="ECO:0000313" key="10">
    <source>
        <dbReference type="Proteomes" id="UP000277582"/>
    </source>
</evidence>
<dbReference type="InterPro" id="IPR050377">
    <property type="entry name" value="Radical_SAM_PqqE_MftC-like"/>
</dbReference>
<dbReference type="SFLD" id="SFLDG01067">
    <property type="entry name" value="SPASM/twitch_domain_containing"/>
    <property type="match status" value="2"/>
</dbReference>
<evidence type="ECO:0000256" key="3">
    <source>
        <dbReference type="ARBA" id="ARBA00022691"/>
    </source>
</evidence>
<evidence type="ECO:0000256" key="2">
    <source>
        <dbReference type="ARBA" id="ARBA00022485"/>
    </source>
</evidence>
<organism evidence="9 10">
    <name type="scientific">Candidatus Methanodesulfokora washburnensis</name>
    <dbReference type="NCBI Taxonomy" id="2478471"/>
    <lineage>
        <taxon>Archaea</taxon>
        <taxon>Thermoproteota</taxon>
        <taxon>Candidatus Korarchaeia</taxon>
        <taxon>Candidatus Korarchaeia incertae sedis</taxon>
        <taxon>Candidatus Methanodesulfokora</taxon>
    </lineage>
</organism>
<dbReference type="InterPro" id="IPR023885">
    <property type="entry name" value="4Fe4S-binding_SPASM_dom"/>
</dbReference>
<proteinExistence type="predicted"/>
<dbReference type="PANTHER" id="PTHR11228">
    <property type="entry name" value="RADICAL SAM DOMAIN PROTEIN"/>
    <property type="match status" value="1"/>
</dbReference>
<dbReference type="SMART" id="SM00729">
    <property type="entry name" value="Elp3"/>
    <property type="match status" value="1"/>
</dbReference>
<dbReference type="EMBL" id="RCOS01000100">
    <property type="protein sequence ID" value="RSN74123.1"/>
    <property type="molecule type" value="Genomic_DNA"/>
</dbReference>
<keyword evidence="7" id="KW-0411">Iron-sulfur</keyword>
<keyword evidence="3" id="KW-0949">S-adenosyl-L-methionine</keyword>
<dbReference type="Pfam" id="PF04055">
    <property type="entry name" value="Radical_SAM"/>
    <property type="match status" value="1"/>
</dbReference>
<keyword evidence="4" id="KW-0479">Metal-binding</keyword>
<dbReference type="InterPro" id="IPR007197">
    <property type="entry name" value="rSAM"/>
</dbReference>
<dbReference type="PANTHER" id="PTHR11228:SF7">
    <property type="entry name" value="PQQA PEPTIDE CYCLASE"/>
    <property type="match status" value="1"/>
</dbReference>
<dbReference type="InterPro" id="IPR000385">
    <property type="entry name" value="MoaA_NifB_PqqE_Fe-S-bd_CS"/>
</dbReference>
<evidence type="ECO:0000256" key="4">
    <source>
        <dbReference type="ARBA" id="ARBA00022723"/>
    </source>
</evidence>
<evidence type="ECO:0000259" key="8">
    <source>
        <dbReference type="PROSITE" id="PS51918"/>
    </source>
</evidence>
<evidence type="ECO:0000256" key="7">
    <source>
        <dbReference type="ARBA" id="ARBA00023014"/>
    </source>
</evidence>
<dbReference type="Pfam" id="PF13186">
    <property type="entry name" value="SPASM"/>
    <property type="match status" value="1"/>
</dbReference>
<accession>A0A429GJX9</accession>